<dbReference type="GO" id="GO:0006412">
    <property type="term" value="P:translation"/>
    <property type="evidence" value="ECO:0007669"/>
    <property type="project" value="UniProtKB-UniRule"/>
</dbReference>
<dbReference type="GO" id="GO:0003735">
    <property type="term" value="F:structural constituent of ribosome"/>
    <property type="evidence" value="ECO:0007669"/>
    <property type="project" value="InterPro"/>
</dbReference>
<dbReference type="InterPro" id="IPR036164">
    <property type="entry name" value="bL21-like_sf"/>
</dbReference>
<evidence type="ECO:0000256" key="2">
    <source>
        <dbReference type="ARBA" id="ARBA00022730"/>
    </source>
</evidence>
<dbReference type="Pfam" id="PF00829">
    <property type="entry name" value="Ribosomal_L21p"/>
    <property type="match status" value="1"/>
</dbReference>
<evidence type="ECO:0000256" key="6">
    <source>
        <dbReference type="HAMAP-Rule" id="MF_01363"/>
    </source>
</evidence>
<evidence type="ECO:0000256" key="7">
    <source>
        <dbReference type="RuleBase" id="RU000562"/>
    </source>
</evidence>
<comment type="similarity">
    <text evidence="1 6 7">Belongs to the bacterial ribosomal protein bL21 family.</text>
</comment>
<evidence type="ECO:0000256" key="1">
    <source>
        <dbReference type="ARBA" id="ARBA00008563"/>
    </source>
</evidence>
<comment type="function">
    <text evidence="6 7">This protein binds to 23S rRNA in the presence of protein L20.</text>
</comment>
<evidence type="ECO:0000256" key="5">
    <source>
        <dbReference type="ARBA" id="ARBA00023274"/>
    </source>
</evidence>
<evidence type="ECO:0000256" key="4">
    <source>
        <dbReference type="ARBA" id="ARBA00022980"/>
    </source>
</evidence>
<keyword evidence="2 6" id="KW-0699">rRNA-binding</keyword>
<dbReference type="InterPro" id="IPR028909">
    <property type="entry name" value="bL21-like"/>
</dbReference>
<dbReference type="NCBIfam" id="TIGR00061">
    <property type="entry name" value="L21"/>
    <property type="match status" value="1"/>
</dbReference>
<accession>A0A803FT26</accession>
<evidence type="ECO:0000313" key="8">
    <source>
        <dbReference type="EMBL" id="VFP87533.1"/>
    </source>
</evidence>
<protein>
    <recommendedName>
        <fullName evidence="6">Large ribosomal subunit protein bL21</fullName>
    </recommendedName>
</protein>
<dbReference type="GO" id="GO:1990904">
    <property type="term" value="C:ribonucleoprotein complex"/>
    <property type="evidence" value="ECO:0007669"/>
    <property type="project" value="UniProtKB-KW"/>
</dbReference>
<reference evidence="8 9" key="1">
    <citation type="submission" date="2019-02" db="EMBL/GenBank/DDBJ databases">
        <authorList>
            <person name="Manzano-Marin A."/>
            <person name="Manzano-Marin A."/>
        </authorList>
    </citation>
    <scope>NUCLEOTIDE SEQUENCE [LARGE SCALE GENOMIC DNA]</scope>
    <source>
        <strain evidence="8 9">ErCipiceae</strain>
    </source>
</reference>
<dbReference type="GO" id="GO:0005737">
    <property type="term" value="C:cytoplasm"/>
    <property type="evidence" value="ECO:0007669"/>
    <property type="project" value="UniProtKB-ARBA"/>
</dbReference>
<dbReference type="RefSeq" id="WP_157991282.1">
    <property type="nucleotide sequence ID" value="NZ_LR217737.1"/>
</dbReference>
<dbReference type="HAMAP" id="MF_01363">
    <property type="entry name" value="Ribosomal_bL21"/>
    <property type="match status" value="1"/>
</dbReference>
<keyword evidence="3 6" id="KW-0694">RNA-binding</keyword>
<dbReference type="InterPro" id="IPR018258">
    <property type="entry name" value="Ribosomal_bL21_CS"/>
</dbReference>
<keyword evidence="4 6" id="KW-0689">Ribosomal protein</keyword>
<comment type="subunit">
    <text evidence="6">Part of the 50S ribosomal subunit. Contacts protein L20.</text>
</comment>
<dbReference type="PANTHER" id="PTHR21349:SF0">
    <property type="entry name" value="LARGE RIBOSOMAL SUBUNIT PROTEIN BL21M"/>
    <property type="match status" value="1"/>
</dbReference>
<dbReference type="InterPro" id="IPR001787">
    <property type="entry name" value="Ribosomal_bL21"/>
</dbReference>
<dbReference type="PROSITE" id="PS01169">
    <property type="entry name" value="RIBOSOMAL_L21"/>
    <property type="match status" value="1"/>
</dbReference>
<dbReference type="EMBL" id="LR217737">
    <property type="protein sequence ID" value="VFP87533.1"/>
    <property type="molecule type" value="Genomic_DNA"/>
</dbReference>
<proteinExistence type="inferred from homology"/>
<dbReference type="AlphaFoldDB" id="A0A803FT26"/>
<name>A0A803FT26_9GAMM</name>
<sequence length="112" mass="12499">MYAVFKSGGKQYRVREGQIIRLEKFDYSSGEKITFNEVLMVAHGLDVKIGSPIILGGSIDAEVLASGHGKKIKIVKFRARKHYHKQQGHRQDFTDVKIIRITSGGEDLNNGA</sequence>
<dbReference type="PANTHER" id="PTHR21349">
    <property type="entry name" value="50S RIBOSOMAL PROTEIN L21"/>
    <property type="match status" value="1"/>
</dbReference>
<evidence type="ECO:0000256" key="3">
    <source>
        <dbReference type="ARBA" id="ARBA00022884"/>
    </source>
</evidence>
<dbReference type="GO" id="GO:0005840">
    <property type="term" value="C:ribosome"/>
    <property type="evidence" value="ECO:0007669"/>
    <property type="project" value="UniProtKB-KW"/>
</dbReference>
<keyword evidence="5 6" id="KW-0687">Ribonucleoprotein</keyword>
<dbReference type="SUPFAM" id="SSF141091">
    <property type="entry name" value="L21p-like"/>
    <property type="match status" value="1"/>
</dbReference>
<gene>
    <name evidence="6 8" type="primary">rplU</name>
    <name evidence="8" type="ORF">ERCIPICE3303_163</name>
</gene>
<dbReference type="Proteomes" id="UP000294289">
    <property type="component" value="Chromosome"/>
</dbReference>
<evidence type="ECO:0000313" key="9">
    <source>
        <dbReference type="Proteomes" id="UP000294289"/>
    </source>
</evidence>
<dbReference type="OrthoDB" id="9813334at2"/>
<organism evidence="8 9">
    <name type="scientific">Candidatus Erwinia haradaeae</name>
    <dbReference type="NCBI Taxonomy" id="1922217"/>
    <lineage>
        <taxon>Bacteria</taxon>
        <taxon>Pseudomonadati</taxon>
        <taxon>Pseudomonadota</taxon>
        <taxon>Gammaproteobacteria</taxon>
        <taxon>Enterobacterales</taxon>
        <taxon>Erwiniaceae</taxon>
        <taxon>Erwinia</taxon>
    </lineage>
</organism>
<dbReference type="GO" id="GO:0019843">
    <property type="term" value="F:rRNA binding"/>
    <property type="evidence" value="ECO:0007669"/>
    <property type="project" value="UniProtKB-UniRule"/>
</dbReference>